<evidence type="ECO:0000256" key="4">
    <source>
        <dbReference type="ARBA" id="ARBA00022692"/>
    </source>
</evidence>
<evidence type="ECO:0000256" key="6">
    <source>
        <dbReference type="ARBA" id="ARBA00023136"/>
    </source>
</evidence>
<keyword evidence="11" id="KW-1185">Reference proteome</keyword>
<dbReference type="InterPro" id="IPR023408">
    <property type="entry name" value="MscS_beta-dom_sf"/>
</dbReference>
<dbReference type="InterPro" id="IPR006685">
    <property type="entry name" value="MscS_channel_2nd"/>
</dbReference>
<dbReference type="STRING" id="1925591.BI308_09590"/>
<comment type="caution">
    <text evidence="10">The sequence shown here is derived from an EMBL/GenBank/DDBJ whole genome shotgun (WGS) entry which is preliminary data.</text>
</comment>
<evidence type="ECO:0000259" key="9">
    <source>
        <dbReference type="Pfam" id="PF21082"/>
    </source>
</evidence>
<dbReference type="InterPro" id="IPR006686">
    <property type="entry name" value="MscS_channel_CS"/>
</dbReference>
<sequence length="305" mass="33847">MSVLFQEIKQSILNLVGAGIEALPRILVAIAFLMFTSWAAKFARKLSTRVTDMTIKNQSLRSLLIQLSSVAAWVVGILISSVIAFPDLRLGDVVGLLGLSSVAIGFAFQDIFKNFLAGILLLLQEPFRLGDQIIVDGYEGTVEEISIRSTQIRTYQGELIVVPNSIVFTSTVQVLTNLPRRRTDLAIGVDYNTPLSHAIEVLYNAISGVDGVLTEPDPEVDIVGFGDSSIDLKVRYWTIPNQREVCRIQTRVMLALKNACDGAEINIPYPIRTVYHYNQEYFNDTYPQVSSRTALQSSPYDQNRG</sequence>
<dbReference type="Pfam" id="PF00924">
    <property type="entry name" value="MS_channel_2nd"/>
    <property type="match status" value="1"/>
</dbReference>
<evidence type="ECO:0000259" key="8">
    <source>
        <dbReference type="Pfam" id="PF00924"/>
    </source>
</evidence>
<evidence type="ECO:0000256" key="5">
    <source>
        <dbReference type="ARBA" id="ARBA00022989"/>
    </source>
</evidence>
<feature type="transmembrane region" description="Helical" evidence="7">
    <location>
        <begin position="97"/>
        <end position="123"/>
    </location>
</feature>
<dbReference type="SUPFAM" id="SSF82861">
    <property type="entry name" value="Mechanosensitive channel protein MscS (YggB), transmembrane region"/>
    <property type="match status" value="1"/>
</dbReference>
<keyword evidence="6 7" id="KW-0472">Membrane</keyword>
<feature type="transmembrane region" description="Helical" evidence="7">
    <location>
        <begin position="22"/>
        <end position="43"/>
    </location>
</feature>
<evidence type="ECO:0000256" key="3">
    <source>
        <dbReference type="ARBA" id="ARBA00022475"/>
    </source>
</evidence>
<dbReference type="Gene3D" id="2.30.30.60">
    <property type="match status" value="1"/>
</dbReference>
<reference evidence="10" key="1">
    <citation type="submission" date="2016-10" db="EMBL/GenBank/DDBJ databases">
        <title>CRISPR-Cas defence system in Roseofilum reptotaenium: evidence of a bacteriophage-cyanobacterium arms race in the coral black band disease.</title>
        <authorList>
            <person name="Buerger P."/>
            <person name="Wood-Charlson E.M."/>
            <person name="Weynberg K.D."/>
            <person name="Willis B."/>
            <person name="Van Oppen M.J."/>
        </authorList>
    </citation>
    <scope>NUCLEOTIDE SEQUENCE [LARGE SCALE GENOMIC DNA]</scope>
    <source>
        <strain evidence="10">AO1-A</strain>
    </source>
</reference>
<keyword evidence="3" id="KW-1003">Cell membrane</keyword>
<dbReference type="AlphaFoldDB" id="A0A1L9QT20"/>
<dbReference type="PANTHER" id="PTHR30221">
    <property type="entry name" value="SMALL-CONDUCTANCE MECHANOSENSITIVE CHANNEL"/>
    <property type="match status" value="1"/>
</dbReference>
<accession>A0A1L9QT20</accession>
<keyword evidence="5 7" id="KW-1133">Transmembrane helix</keyword>
<evidence type="ECO:0000256" key="1">
    <source>
        <dbReference type="ARBA" id="ARBA00004651"/>
    </source>
</evidence>
<dbReference type="Gene3D" id="1.10.287.1260">
    <property type="match status" value="1"/>
</dbReference>
<evidence type="ECO:0000313" key="10">
    <source>
        <dbReference type="EMBL" id="OJJ25766.1"/>
    </source>
</evidence>
<dbReference type="GO" id="GO:0005886">
    <property type="term" value="C:plasma membrane"/>
    <property type="evidence" value="ECO:0007669"/>
    <property type="project" value="UniProtKB-SubCell"/>
</dbReference>
<dbReference type="SUPFAM" id="SSF82689">
    <property type="entry name" value="Mechanosensitive channel protein MscS (YggB), C-terminal domain"/>
    <property type="match status" value="1"/>
</dbReference>
<dbReference type="Proteomes" id="UP000183940">
    <property type="component" value="Unassembled WGS sequence"/>
</dbReference>
<organism evidence="10 11">
    <name type="scientific">Roseofilum reptotaenium AO1-A</name>
    <dbReference type="NCBI Taxonomy" id="1925591"/>
    <lineage>
        <taxon>Bacteria</taxon>
        <taxon>Bacillati</taxon>
        <taxon>Cyanobacteriota</taxon>
        <taxon>Cyanophyceae</taxon>
        <taxon>Desertifilales</taxon>
        <taxon>Desertifilaceae</taxon>
        <taxon>Roseofilum</taxon>
    </lineage>
</organism>
<dbReference type="InterPro" id="IPR011014">
    <property type="entry name" value="MscS_channel_TM-2"/>
</dbReference>
<dbReference type="Gene3D" id="3.30.70.100">
    <property type="match status" value="1"/>
</dbReference>
<name>A0A1L9QT20_9CYAN</name>
<dbReference type="SUPFAM" id="SSF50182">
    <property type="entry name" value="Sm-like ribonucleoproteins"/>
    <property type="match status" value="1"/>
</dbReference>
<proteinExistence type="inferred from homology"/>
<protein>
    <submittedName>
        <fullName evidence="10">Mechanosensitive ion channel protein MscS</fullName>
    </submittedName>
</protein>
<dbReference type="GO" id="GO:0008381">
    <property type="term" value="F:mechanosensitive monoatomic ion channel activity"/>
    <property type="evidence" value="ECO:0007669"/>
    <property type="project" value="InterPro"/>
</dbReference>
<dbReference type="Pfam" id="PF21082">
    <property type="entry name" value="MS_channel_3rd"/>
    <property type="match status" value="1"/>
</dbReference>
<dbReference type="InterPro" id="IPR010920">
    <property type="entry name" value="LSM_dom_sf"/>
</dbReference>
<evidence type="ECO:0000256" key="2">
    <source>
        <dbReference type="ARBA" id="ARBA00008017"/>
    </source>
</evidence>
<feature type="transmembrane region" description="Helical" evidence="7">
    <location>
        <begin position="63"/>
        <end position="85"/>
    </location>
</feature>
<dbReference type="InterPro" id="IPR045275">
    <property type="entry name" value="MscS_archaea/bacteria_type"/>
</dbReference>
<dbReference type="EMBL" id="MLAW01000013">
    <property type="protein sequence ID" value="OJJ25766.1"/>
    <property type="molecule type" value="Genomic_DNA"/>
</dbReference>
<feature type="domain" description="Mechanosensitive ion channel MscS" evidence="8">
    <location>
        <begin position="110"/>
        <end position="173"/>
    </location>
</feature>
<keyword evidence="4 7" id="KW-0812">Transmembrane</keyword>
<dbReference type="InterPro" id="IPR011066">
    <property type="entry name" value="MscS_channel_C_sf"/>
</dbReference>
<evidence type="ECO:0000256" key="7">
    <source>
        <dbReference type="SAM" id="Phobius"/>
    </source>
</evidence>
<evidence type="ECO:0000313" key="11">
    <source>
        <dbReference type="Proteomes" id="UP000183940"/>
    </source>
</evidence>
<dbReference type="InterPro" id="IPR049278">
    <property type="entry name" value="MS_channel_C"/>
</dbReference>
<dbReference type="PROSITE" id="PS01246">
    <property type="entry name" value="UPF0003"/>
    <property type="match status" value="1"/>
</dbReference>
<gene>
    <name evidence="10" type="ORF">BI308_09590</name>
</gene>
<comment type="similarity">
    <text evidence="2">Belongs to the MscS (TC 1.A.23) family.</text>
</comment>
<dbReference type="PANTHER" id="PTHR30221:SF1">
    <property type="entry name" value="SMALL-CONDUCTANCE MECHANOSENSITIVE CHANNEL"/>
    <property type="match status" value="1"/>
</dbReference>
<comment type="subcellular location">
    <subcellularLocation>
        <location evidence="1">Cell membrane</location>
        <topology evidence="1">Multi-pass membrane protein</topology>
    </subcellularLocation>
</comment>
<feature type="domain" description="Mechanosensitive ion channel MscS C-terminal" evidence="9">
    <location>
        <begin position="185"/>
        <end position="267"/>
    </location>
</feature>